<reference evidence="2" key="1">
    <citation type="submission" date="2017-03" db="EMBL/GenBank/DDBJ databases">
        <title>Phytopthora megakarya and P. palmivora, two closely related causual agents of cacao black pod achieved similar genome size and gene model numbers by different mechanisms.</title>
        <authorList>
            <person name="Ali S."/>
            <person name="Shao J."/>
            <person name="Larry D.J."/>
            <person name="Kronmiller B."/>
            <person name="Shen D."/>
            <person name="Strem M.D."/>
            <person name="Melnick R.L."/>
            <person name="Guiltinan M.J."/>
            <person name="Tyler B.M."/>
            <person name="Meinhardt L.W."/>
            <person name="Bailey B.A."/>
        </authorList>
    </citation>
    <scope>NUCLEOTIDE SEQUENCE [LARGE SCALE GENOMIC DNA]</scope>
    <source>
        <strain evidence="2">zdho120</strain>
    </source>
</reference>
<proteinExistence type="predicted"/>
<protein>
    <submittedName>
        <fullName evidence="1">Uncharacterized protein</fullName>
    </submittedName>
</protein>
<accession>A0A225WVY2</accession>
<keyword evidence="2" id="KW-1185">Reference proteome</keyword>
<gene>
    <name evidence="1" type="ORF">PHMEG_0003502</name>
</gene>
<evidence type="ECO:0000313" key="1">
    <source>
        <dbReference type="EMBL" id="OWZ21874.1"/>
    </source>
</evidence>
<sequence length="127" mass="14346">MTTDENHEFTVYMKGDLDLPAPPTFLTCMTTTPKWAGMLAYRRQHIEVTLITTVGSNLPVGKYLKKKSILREIHTANGGTVQGNYMMKRMMTDALIISFDGLHTMSFVFPSKHTAKPWKGDVSSYKK</sequence>
<dbReference type="AlphaFoldDB" id="A0A225WVY2"/>
<dbReference type="OrthoDB" id="127282at2759"/>
<dbReference type="EMBL" id="NBNE01000180">
    <property type="protein sequence ID" value="OWZ21874.1"/>
    <property type="molecule type" value="Genomic_DNA"/>
</dbReference>
<name>A0A225WVY2_9STRA</name>
<evidence type="ECO:0000313" key="2">
    <source>
        <dbReference type="Proteomes" id="UP000198211"/>
    </source>
</evidence>
<dbReference type="Proteomes" id="UP000198211">
    <property type="component" value="Unassembled WGS sequence"/>
</dbReference>
<organism evidence="1 2">
    <name type="scientific">Phytophthora megakarya</name>
    <dbReference type="NCBI Taxonomy" id="4795"/>
    <lineage>
        <taxon>Eukaryota</taxon>
        <taxon>Sar</taxon>
        <taxon>Stramenopiles</taxon>
        <taxon>Oomycota</taxon>
        <taxon>Peronosporomycetes</taxon>
        <taxon>Peronosporales</taxon>
        <taxon>Peronosporaceae</taxon>
        <taxon>Phytophthora</taxon>
    </lineage>
</organism>
<comment type="caution">
    <text evidence="1">The sequence shown here is derived from an EMBL/GenBank/DDBJ whole genome shotgun (WGS) entry which is preliminary data.</text>
</comment>